<gene>
    <name evidence="5" type="ORF">BKA55DRAFT_592299</name>
</gene>
<dbReference type="EMBL" id="JAGMUX010000005">
    <property type="protein sequence ID" value="KAH7259584.1"/>
    <property type="molecule type" value="Genomic_DNA"/>
</dbReference>
<keyword evidence="3" id="KW-0862">Zinc</keyword>
<dbReference type="RefSeq" id="XP_046052292.1">
    <property type="nucleotide sequence ID" value="XM_046195372.1"/>
</dbReference>
<dbReference type="GO" id="GO:0008270">
    <property type="term" value="F:zinc ion binding"/>
    <property type="evidence" value="ECO:0007669"/>
    <property type="project" value="UniProtKB-KW"/>
</dbReference>
<dbReference type="Proteomes" id="UP000720189">
    <property type="component" value="Unassembled WGS sequence"/>
</dbReference>
<reference evidence="5" key="1">
    <citation type="journal article" date="2021" name="Nat. Commun.">
        <title>Genetic determinants of endophytism in the Arabidopsis root mycobiome.</title>
        <authorList>
            <person name="Mesny F."/>
            <person name="Miyauchi S."/>
            <person name="Thiergart T."/>
            <person name="Pickel B."/>
            <person name="Atanasova L."/>
            <person name="Karlsson M."/>
            <person name="Huettel B."/>
            <person name="Barry K.W."/>
            <person name="Haridas S."/>
            <person name="Chen C."/>
            <person name="Bauer D."/>
            <person name="Andreopoulos W."/>
            <person name="Pangilinan J."/>
            <person name="LaButti K."/>
            <person name="Riley R."/>
            <person name="Lipzen A."/>
            <person name="Clum A."/>
            <person name="Drula E."/>
            <person name="Henrissat B."/>
            <person name="Kohler A."/>
            <person name="Grigoriev I.V."/>
            <person name="Martin F.M."/>
            <person name="Hacquard S."/>
        </authorList>
    </citation>
    <scope>NUCLEOTIDE SEQUENCE</scope>
    <source>
        <strain evidence="5">MPI-CAGE-AT-0023</strain>
    </source>
</reference>
<comment type="caution">
    <text evidence="5">The sequence shown here is derived from an EMBL/GenBank/DDBJ whole genome shotgun (WGS) entry which is preliminary data.</text>
</comment>
<sequence>MLSEVPSFDRRLGENPDAIPESGDGADDGGLDDETYRTLQAFNVAVQPGESTAVETELSHEKTHDAPSAAGGNETGVESATGDDSQSDADNQSNYAASQDDGSQKDEDEIQAEEIQPEEPQGEPDADKQTGTPRVASSAPSELHVETEECLYCSEELPKDEIFEAPCAHGMCQPCLINEKTCSAFIPLRFIEAGVARCTRCEKKTCLNCQSKTHQGVCADDTESQRVVRLAEEHVWRRCEQCKNMVELTHGCFHVPCRCKYQFCYLCGKQWKTCDCPHWDEHRLMMRAGEIAAAPAQLARPNEPIGCRHRDVFDRVDGEHVCDDYCDLEVCHDCLYTRRRQWRLRH</sequence>
<proteinExistence type="predicted"/>
<dbReference type="Gene3D" id="1.20.120.1750">
    <property type="match status" value="1"/>
</dbReference>
<dbReference type="InterPro" id="IPR031127">
    <property type="entry name" value="E3_UB_ligase_RBR"/>
</dbReference>
<dbReference type="PANTHER" id="PTHR11685">
    <property type="entry name" value="RBR FAMILY RING FINGER AND IBR DOMAIN-CONTAINING"/>
    <property type="match status" value="1"/>
</dbReference>
<protein>
    <recommendedName>
        <fullName evidence="7">RING-type domain-containing protein</fullName>
    </recommendedName>
</protein>
<feature type="compositionally biased region" description="Acidic residues" evidence="4">
    <location>
        <begin position="24"/>
        <end position="33"/>
    </location>
</feature>
<keyword evidence="6" id="KW-1185">Reference proteome</keyword>
<dbReference type="GO" id="GO:0004842">
    <property type="term" value="F:ubiquitin-protein transferase activity"/>
    <property type="evidence" value="ECO:0007669"/>
    <property type="project" value="InterPro"/>
</dbReference>
<evidence type="ECO:0000256" key="3">
    <source>
        <dbReference type="ARBA" id="ARBA00022833"/>
    </source>
</evidence>
<evidence type="ECO:0000256" key="1">
    <source>
        <dbReference type="ARBA" id="ARBA00022723"/>
    </source>
</evidence>
<evidence type="ECO:0000313" key="6">
    <source>
        <dbReference type="Proteomes" id="UP000720189"/>
    </source>
</evidence>
<dbReference type="GeneID" id="70225326"/>
<dbReference type="AlphaFoldDB" id="A0A9P9HNC5"/>
<feature type="compositionally biased region" description="Acidic residues" evidence="4">
    <location>
        <begin position="106"/>
        <end position="124"/>
    </location>
</feature>
<dbReference type="OrthoDB" id="10009520at2759"/>
<dbReference type="CDD" id="cd22584">
    <property type="entry name" value="Rcat_RBR_unk"/>
    <property type="match status" value="1"/>
</dbReference>
<organism evidence="5 6">
    <name type="scientific">Fusarium redolens</name>
    <dbReference type="NCBI Taxonomy" id="48865"/>
    <lineage>
        <taxon>Eukaryota</taxon>
        <taxon>Fungi</taxon>
        <taxon>Dikarya</taxon>
        <taxon>Ascomycota</taxon>
        <taxon>Pezizomycotina</taxon>
        <taxon>Sordariomycetes</taxon>
        <taxon>Hypocreomycetidae</taxon>
        <taxon>Hypocreales</taxon>
        <taxon>Nectriaceae</taxon>
        <taxon>Fusarium</taxon>
        <taxon>Fusarium redolens species complex</taxon>
    </lineage>
</organism>
<keyword evidence="1" id="KW-0479">Metal-binding</keyword>
<name>A0A9P9HNC5_FUSRE</name>
<dbReference type="GO" id="GO:0016567">
    <property type="term" value="P:protein ubiquitination"/>
    <property type="evidence" value="ECO:0007669"/>
    <property type="project" value="InterPro"/>
</dbReference>
<evidence type="ECO:0000313" key="5">
    <source>
        <dbReference type="EMBL" id="KAH7259584.1"/>
    </source>
</evidence>
<keyword evidence="2" id="KW-0863">Zinc-finger</keyword>
<dbReference type="PROSITE" id="PS00518">
    <property type="entry name" value="ZF_RING_1"/>
    <property type="match status" value="1"/>
</dbReference>
<evidence type="ECO:0008006" key="7">
    <source>
        <dbReference type="Google" id="ProtNLM"/>
    </source>
</evidence>
<evidence type="ECO:0000256" key="4">
    <source>
        <dbReference type="SAM" id="MobiDB-lite"/>
    </source>
</evidence>
<evidence type="ECO:0000256" key="2">
    <source>
        <dbReference type="ARBA" id="ARBA00022771"/>
    </source>
</evidence>
<dbReference type="InterPro" id="IPR017907">
    <property type="entry name" value="Znf_RING_CS"/>
</dbReference>
<feature type="region of interest" description="Disordered" evidence="4">
    <location>
        <begin position="1"/>
        <end position="142"/>
    </location>
</feature>
<dbReference type="SUPFAM" id="SSF57850">
    <property type="entry name" value="RING/U-box"/>
    <property type="match status" value="1"/>
</dbReference>
<accession>A0A9P9HNC5</accession>